<dbReference type="EMBL" id="JABERG010000009">
    <property type="protein sequence ID" value="NNH87726.1"/>
    <property type="molecule type" value="Genomic_DNA"/>
</dbReference>
<dbReference type="AlphaFoldDB" id="A0A241VI85"/>
<protein>
    <submittedName>
        <fullName evidence="1">Uncharacterized protein</fullName>
    </submittedName>
</protein>
<evidence type="ECO:0000313" key="4">
    <source>
        <dbReference type="Proteomes" id="UP000569202"/>
    </source>
</evidence>
<comment type="caution">
    <text evidence="1">The sequence shown here is derived from an EMBL/GenBank/DDBJ whole genome shotgun (WGS) entry which is preliminary data.</text>
</comment>
<organism evidence="1 4">
    <name type="scientific">Acinetobacter terrae</name>
    <dbReference type="NCBI Taxonomy" id="2731247"/>
    <lineage>
        <taxon>Bacteria</taxon>
        <taxon>Pseudomonadati</taxon>
        <taxon>Pseudomonadota</taxon>
        <taxon>Gammaproteobacteria</taxon>
        <taxon>Moraxellales</taxon>
        <taxon>Moraxellaceae</taxon>
        <taxon>Acinetobacter</taxon>
        <taxon>Acinetobacter Taxon 24</taxon>
    </lineage>
</organism>
<dbReference type="Proteomes" id="UP000569202">
    <property type="component" value="Unassembled WGS sequence"/>
</dbReference>
<accession>A0A7Y2W993</accession>
<evidence type="ECO:0000313" key="3">
    <source>
        <dbReference type="Proteomes" id="UP000546536"/>
    </source>
</evidence>
<keyword evidence="3" id="KW-1185">Reference proteome</keyword>
<reference evidence="3 4" key="1">
    <citation type="submission" date="2020-04" db="EMBL/GenBank/DDBJ databases">
        <title>Acinetobacter Taxon 24.</title>
        <authorList>
            <person name="Nemec A."/>
            <person name="Radolfova-Krizova L."/>
            <person name="Higgins P.G."/>
            <person name="Spanelova P."/>
        </authorList>
    </citation>
    <scope>NUCLEOTIDE SEQUENCE [LARGE SCALE GENOMIC DNA]</scope>
    <source>
        <strain evidence="2 3">ANC 4279</strain>
        <strain evidence="1 4">ANC 5380</strain>
    </source>
</reference>
<gene>
    <name evidence="2" type="ORF">HLH13_08385</name>
    <name evidence="1" type="ORF">HLH17_00265</name>
</gene>
<dbReference type="EMBL" id="JABERL010000001">
    <property type="protein sequence ID" value="NNH76146.1"/>
    <property type="molecule type" value="Genomic_DNA"/>
</dbReference>
<name>A0A241VI85_9GAMM</name>
<evidence type="ECO:0000313" key="2">
    <source>
        <dbReference type="EMBL" id="NNH87726.1"/>
    </source>
</evidence>
<sequence>MNWQVAKVAVEIELEICIETPDKETWDKAQQACFKRGWDWEREEWPEWDEETGKDVWKEDPEFTLNNDSWDETVTHLCVVEGILCTNNIEDGDPTEDGYKLMSIKDLENLDVK</sequence>
<dbReference type="Proteomes" id="UP000546536">
    <property type="component" value="Unassembled WGS sequence"/>
</dbReference>
<proteinExistence type="predicted"/>
<evidence type="ECO:0000313" key="1">
    <source>
        <dbReference type="EMBL" id="NNH76146.1"/>
    </source>
</evidence>
<accession>A0A241VI85</accession>
<accession>A0A7Y2WKJ5</accession>
<dbReference type="RefSeq" id="WP_067724699.1">
    <property type="nucleotide sequence ID" value="NZ_JABERG010000009.1"/>
</dbReference>